<reference evidence="3" key="1">
    <citation type="submission" date="2015-01" db="EMBL/GenBank/DDBJ databases">
        <authorList>
            <person name="Aksoy S."/>
            <person name="Warren W."/>
            <person name="Wilson R.K."/>
        </authorList>
    </citation>
    <scope>NUCLEOTIDE SEQUENCE [LARGE SCALE GENOMIC DNA]</scope>
    <source>
        <strain evidence="3">IAEA</strain>
    </source>
</reference>
<keyword evidence="3" id="KW-1185">Reference proteome</keyword>
<organism evidence="2 3">
    <name type="scientific">Glossina palpalis gambiensis</name>
    <dbReference type="NCBI Taxonomy" id="67801"/>
    <lineage>
        <taxon>Eukaryota</taxon>
        <taxon>Metazoa</taxon>
        <taxon>Ecdysozoa</taxon>
        <taxon>Arthropoda</taxon>
        <taxon>Hexapoda</taxon>
        <taxon>Insecta</taxon>
        <taxon>Pterygota</taxon>
        <taxon>Neoptera</taxon>
        <taxon>Endopterygota</taxon>
        <taxon>Diptera</taxon>
        <taxon>Brachycera</taxon>
        <taxon>Muscomorpha</taxon>
        <taxon>Hippoboscoidea</taxon>
        <taxon>Glossinidae</taxon>
        <taxon>Glossina</taxon>
    </lineage>
</organism>
<reference evidence="2" key="2">
    <citation type="submission" date="2020-05" db="UniProtKB">
        <authorList>
            <consortium name="EnsemblMetazoa"/>
        </authorList>
    </citation>
    <scope>IDENTIFICATION</scope>
    <source>
        <strain evidence="2">IAEA</strain>
    </source>
</reference>
<keyword evidence="1" id="KW-1133">Transmembrane helix</keyword>
<name>A0A1B0B6E5_9MUSC</name>
<protein>
    <submittedName>
        <fullName evidence="2">Uncharacterized protein</fullName>
    </submittedName>
</protein>
<evidence type="ECO:0000313" key="3">
    <source>
        <dbReference type="Proteomes" id="UP000092460"/>
    </source>
</evidence>
<feature type="transmembrane region" description="Helical" evidence="1">
    <location>
        <begin position="21"/>
        <end position="39"/>
    </location>
</feature>
<dbReference type="EMBL" id="JXJN01009064">
    <property type="status" value="NOT_ANNOTATED_CDS"/>
    <property type="molecule type" value="Genomic_DNA"/>
</dbReference>
<proteinExistence type="predicted"/>
<evidence type="ECO:0000256" key="1">
    <source>
        <dbReference type="SAM" id="Phobius"/>
    </source>
</evidence>
<dbReference type="Proteomes" id="UP000092460">
    <property type="component" value="Unassembled WGS sequence"/>
</dbReference>
<dbReference type="AlphaFoldDB" id="A0A1B0B6E5"/>
<dbReference type="VEuPathDB" id="VectorBase:GPPI020376"/>
<dbReference type="EMBL" id="JXJN01009063">
    <property type="status" value="NOT_ANNOTATED_CDS"/>
    <property type="molecule type" value="Genomic_DNA"/>
</dbReference>
<evidence type="ECO:0000313" key="2">
    <source>
        <dbReference type="EnsemblMetazoa" id="GPPI020376-PA"/>
    </source>
</evidence>
<keyword evidence="1" id="KW-0472">Membrane</keyword>
<dbReference type="EnsemblMetazoa" id="GPPI020376-RA">
    <property type="protein sequence ID" value="GPPI020376-PA"/>
    <property type="gene ID" value="GPPI020376"/>
</dbReference>
<accession>A0A1B0B6E5</accession>
<keyword evidence="1" id="KW-0812">Transmembrane</keyword>
<sequence>MFEILCEKQRVFKRLLTLEPVVLGIFASSLVTSSIIIPFTDCSNGLMRSDPPNPSLWHSDLFVRFTGEIFRLPNFVVVTLVAPSPACLSRGIKPTLLAFIFK</sequence>